<keyword evidence="1" id="KW-0732">Signal</keyword>
<proteinExistence type="predicted"/>
<organism evidence="2">
    <name type="scientific">Homalodisca liturata</name>
    <dbReference type="NCBI Taxonomy" id="320908"/>
    <lineage>
        <taxon>Eukaryota</taxon>
        <taxon>Metazoa</taxon>
        <taxon>Ecdysozoa</taxon>
        <taxon>Arthropoda</taxon>
        <taxon>Hexapoda</taxon>
        <taxon>Insecta</taxon>
        <taxon>Pterygota</taxon>
        <taxon>Neoptera</taxon>
        <taxon>Paraneoptera</taxon>
        <taxon>Hemiptera</taxon>
        <taxon>Auchenorrhyncha</taxon>
        <taxon>Membracoidea</taxon>
        <taxon>Cicadellidae</taxon>
        <taxon>Cicadellinae</taxon>
        <taxon>Proconiini</taxon>
        <taxon>Homalodisca</taxon>
    </lineage>
</organism>
<name>A0A1B6JY90_9HEMI</name>
<protein>
    <submittedName>
        <fullName evidence="2">Uncharacterized protein</fullName>
    </submittedName>
</protein>
<evidence type="ECO:0000256" key="1">
    <source>
        <dbReference type="SAM" id="SignalP"/>
    </source>
</evidence>
<dbReference type="AlphaFoldDB" id="A0A1B6JY90"/>
<feature type="non-terminal residue" evidence="2">
    <location>
        <position position="1"/>
    </location>
</feature>
<reference evidence="2" key="1">
    <citation type="submission" date="2015-11" db="EMBL/GenBank/DDBJ databases">
        <title>De novo transcriptome assembly of four potential Pierce s Disease insect vectors from Arizona vineyards.</title>
        <authorList>
            <person name="Tassone E.E."/>
        </authorList>
    </citation>
    <scope>NUCLEOTIDE SEQUENCE</scope>
</reference>
<dbReference type="EMBL" id="GECU01003556">
    <property type="protein sequence ID" value="JAT04151.1"/>
    <property type="molecule type" value="Transcribed_RNA"/>
</dbReference>
<accession>A0A1B6JY90</accession>
<evidence type="ECO:0000313" key="2">
    <source>
        <dbReference type="EMBL" id="JAT04151.1"/>
    </source>
</evidence>
<feature type="signal peptide" evidence="1">
    <location>
        <begin position="1"/>
        <end position="30"/>
    </location>
</feature>
<gene>
    <name evidence="2" type="ORF">g.11470</name>
</gene>
<sequence>SSNNLTLIPTLLNMKSIIFVLLVGLSLSEALEEITTQKIYWYKPYTDDPEVLAQNATLRRELMDKIIPLGKSIQMTIEKLPKGAGERFIQELDEFNDLNQQFLNLVRDDKANSKPEVDYLHDRSYPHLVDTDFSEEDMMNNFNWTSAEVRTFYKKRNIANDHYIDLQLYHHWYH</sequence>
<feature type="chain" id="PRO_5008586114" evidence="1">
    <location>
        <begin position="31"/>
        <end position="174"/>
    </location>
</feature>